<dbReference type="PATRIC" id="fig|907348.3.peg.1898"/>
<dbReference type="EMBL" id="AGRW01000050">
    <property type="protein sequence ID" value="EIC01358.1"/>
    <property type="molecule type" value="Genomic_DNA"/>
</dbReference>
<accession>H7ELV0</accession>
<evidence type="ECO:0000256" key="2">
    <source>
        <dbReference type="SAM" id="Phobius"/>
    </source>
</evidence>
<proteinExistence type="predicted"/>
<feature type="compositionally biased region" description="Basic and acidic residues" evidence="1">
    <location>
        <begin position="122"/>
        <end position="151"/>
    </location>
</feature>
<feature type="compositionally biased region" description="Basic and acidic residues" evidence="1">
    <location>
        <begin position="176"/>
        <end position="185"/>
    </location>
</feature>
<keyword evidence="2" id="KW-0812">Transmembrane</keyword>
<dbReference type="Proteomes" id="UP000003571">
    <property type="component" value="Unassembled WGS sequence"/>
</dbReference>
<evidence type="ECO:0000313" key="3">
    <source>
        <dbReference type="EMBL" id="EIC01358.1"/>
    </source>
</evidence>
<feature type="compositionally biased region" description="Basic residues" evidence="1">
    <location>
        <begin position="166"/>
        <end position="175"/>
    </location>
</feature>
<keyword evidence="4" id="KW-1185">Reference proteome</keyword>
<name>H7ELV0_9SPIR</name>
<comment type="caution">
    <text evidence="3">The sequence shown here is derived from an EMBL/GenBank/DDBJ whole genome shotgun (WGS) entry which is preliminary data.</text>
</comment>
<dbReference type="RefSeq" id="WP_002705039.1">
    <property type="nucleotide sequence ID" value="NZ_AGRW01000050.1"/>
</dbReference>
<protein>
    <submittedName>
        <fullName evidence="3">Uncharacterized protein</fullName>
    </submittedName>
</protein>
<keyword evidence="2" id="KW-0472">Membrane</keyword>
<gene>
    <name evidence="3" type="ORF">TresaDRAFT_1250</name>
</gene>
<reference evidence="3 4" key="1">
    <citation type="submission" date="2011-09" db="EMBL/GenBank/DDBJ databases">
        <title>The draft genome of Treponema saccharophilum DSM 2985.</title>
        <authorList>
            <consortium name="US DOE Joint Genome Institute (JGI-PGF)"/>
            <person name="Lucas S."/>
            <person name="Copeland A."/>
            <person name="Lapidus A."/>
            <person name="Glavina del Rio T."/>
            <person name="Dalin E."/>
            <person name="Tice H."/>
            <person name="Bruce D."/>
            <person name="Goodwin L."/>
            <person name="Pitluck S."/>
            <person name="Peters L."/>
            <person name="Kyrpides N."/>
            <person name="Mavromatis K."/>
            <person name="Ivanova N."/>
            <person name="Markowitz V."/>
            <person name="Cheng J.-F."/>
            <person name="Hugenholtz P."/>
            <person name="Woyke T."/>
            <person name="Wu D."/>
            <person name="Gronow S."/>
            <person name="Wellnitz S."/>
            <person name="Brambilla E."/>
            <person name="Klenk H.-P."/>
            <person name="Eisen J.A."/>
        </authorList>
    </citation>
    <scope>NUCLEOTIDE SEQUENCE [LARGE SCALE GENOMIC DNA]</scope>
    <source>
        <strain evidence="3 4">DSM 2985</strain>
    </source>
</reference>
<feature type="region of interest" description="Disordered" evidence="1">
    <location>
        <begin position="102"/>
        <end position="185"/>
    </location>
</feature>
<sequence length="211" mass="23892">MVDKKFSDAVSGGNITEIRDMLRNRIQIDHNVTGGMFRECFDYCRKEGILDSLYEMQDDREIPSENTEENFKKLVGQLSTNFSRERLEKVISIAKNIWPEEQSASQASTFSSSSSSSSSQRPHTENSQHEESRGRVLTEDGGRIIGEERILSETPLYDEDEERNSNKRSRNLRREHRNEKPRQDSDVNPVVLVGTVVVVAAVVAAVVVISC</sequence>
<feature type="compositionally biased region" description="Low complexity" evidence="1">
    <location>
        <begin position="102"/>
        <end position="120"/>
    </location>
</feature>
<dbReference type="OrthoDB" id="10011591at2"/>
<organism evidence="3 4">
    <name type="scientific">Treponema saccharophilum DSM 2985</name>
    <dbReference type="NCBI Taxonomy" id="907348"/>
    <lineage>
        <taxon>Bacteria</taxon>
        <taxon>Pseudomonadati</taxon>
        <taxon>Spirochaetota</taxon>
        <taxon>Spirochaetia</taxon>
        <taxon>Spirochaetales</taxon>
        <taxon>Treponemataceae</taxon>
        <taxon>Treponema</taxon>
    </lineage>
</organism>
<evidence type="ECO:0000256" key="1">
    <source>
        <dbReference type="SAM" id="MobiDB-lite"/>
    </source>
</evidence>
<dbReference type="STRING" id="907348.TresaDRAFT_1250"/>
<dbReference type="AlphaFoldDB" id="H7ELV0"/>
<keyword evidence="2" id="KW-1133">Transmembrane helix</keyword>
<feature type="transmembrane region" description="Helical" evidence="2">
    <location>
        <begin position="190"/>
        <end position="209"/>
    </location>
</feature>
<evidence type="ECO:0000313" key="4">
    <source>
        <dbReference type="Proteomes" id="UP000003571"/>
    </source>
</evidence>